<gene>
    <name evidence="2" type="ORF">BCR38DRAFT_487378</name>
</gene>
<dbReference type="GeneID" id="63780361"/>
<reference evidence="2 3" key="1">
    <citation type="submission" date="2016-07" db="EMBL/GenBank/DDBJ databases">
        <title>Pervasive Adenine N6-methylation of Active Genes in Fungi.</title>
        <authorList>
            <consortium name="DOE Joint Genome Institute"/>
            <person name="Mondo S.J."/>
            <person name="Dannebaum R.O."/>
            <person name="Kuo R.C."/>
            <person name="Labutti K."/>
            <person name="Haridas S."/>
            <person name="Kuo A."/>
            <person name="Salamov A."/>
            <person name="Ahrendt S.R."/>
            <person name="Lipzen A."/>
            <person name="Sullivan W."/>
            <person name="Andreopoulos W.B."/>
            <person name="Clum A."/>
            <person name="Lindquist E."/>
            <person name="Daum C."/>
            <person name="Ramamoorthy G.K."/>
            <person name="Gryganskyi A."/>
            <person name="Culley D."/>
            <person name="Magnuson J.K."/>
            <person name="James T.Y."/>
            <person name="O'Malley M.A."/>
            <person name="Stajich J.E."/>
            <person name="Spatafora J.W."/>
            <person name="Visel A."/>
            <person name="Grigoriev I.V."/>
        </authorList>
    </citation>
    <scope>NUCLEOTIDE SEQUENCE [LARGE SCALE GENOMIC DNA]</scope>
    <source>
        <strain evidence="2 3">CBS 129021</strain>
    </source>
</reference>
<name>A0A1Y2DQT1_9PEZI</name>
<comment type="caution">
    <text evidence="2">The sequence shown here is derived from an EMBL/GenBank/DDBJ whole genome shotgun (WGS) entry which is preliminary data.</text>
</comment>
<feature type="compositionally biased region" description="Low complexity" evidence="1">
    <location>
        <begin position="70"/>
        <end position="85"/>
    </location>
</feature>
<feature type="region of interest" description="Disordered" evidence="1">
    <location>
        <begin position="180"/>
        <end position="217"/>
    </location>
</feature>
<accession>A0A1Y2DQT1</accession>
<feature type="region of interest" description="Disordered" evidence="1">
    <location>
        <begin position="58"/>
        <end position="134"/>
    </location>
</feature>
<dbReference type="EMBL" id="MCFJ01000010">
    <property type="protein sequence ID" value="ORY61630.1"/>
    <property type="molecule type" value="Genomic_DNA"/>
</dbReference>
<feature type="region of interest" description="Disordered" evidence="1">
    <location>
        <begin position="1"/>
        <end position="21"/>
    </location>
</feature>
<evidence type="ECO:0000313" key="2">
    <source>
        <dbReference type="EMBL" id="ORY61630.1"/>
    </source>
</evidence>
<protein>
    <submittedName>
        <fullName evidence="2">Uncharacterized protein</fullName>
    </submittedName>
</protein>
<dbReference type="Proteomes" id="UP000193689">
    <property type="component" value="Unassembled WGS sequence"/>
</dbReference>
<evidence type="ECO:0000256" key="1">
    <source>
        <dbReference type="SAM" id="MobiDB-lite"/>
    </source>
</evidence>
<proteinExistence type="predicted"/>
<keyword evidence="3" id="KW-1185">Reference proteome</keyword>
<organism evidence="2 3">
    <name type="scientific">Pseudomassariella vexata</name>
    <dbReference type="NCBI Taxonomy" id="1141098"/>
    <lineage>
        <taxon>Eukaryota</taxon>
        <taxon>Fungi</taxon>
        <taxon>Dikarya</taxon>
        <taxon>Ascomycota</taxon>
        <taxon>Pezizomycotina</taxon>
        <taxon>Sordariomycetes</taxon>
        <taxon>Xylariomycetidae</taxon>
        <taxon>Amphisphaeriales</taxon>
        <taxon>Pseudomassariaceae</taxon>
        <taxon>Pseudomassariella</taxon>
    </lineage>
</organism>
<dbReference type="OrthoDB" id="3557758at2759"/>
<feature type="compositionally biased region" description="Low complexity" evidence="1">
    <location>
        <begin position="183"/>
        <end position="202"/>
    </location>
</feature>
<dbReference type="InParanoid" id="A0A1Y2DQT1"/>
<feature type="compositionally biased region" description="Polar residues" evidence="1">
    <location>
        <begin position="113"/>
        <end position="132"/>
    </location>
</feature>
<dbReference type="RefSeq" id="XP_040713707.1">
    <property type="nucleotide sequence ID" value="XM_040864149.1"/>
</dbReference>
<sequence length="394" mass="42808">MPSRTEDGVRPGSPVHRPDSLRILARERVQRESILGHPDPLAQHPVYYVPSARRLSASFSNAEPPSSRPTVATSSLTASKTTSTLPVPTNHQEVSRKVVPSTATTYTTASATRQQAKGNENISPNVSQTSLSTKHKDSIELAAAKLHQKTKMRTAGTIPKSRTMNVFSNLTSSISRASIPNFSRTTSTSSAAESDSGASLSSRPSTANVRPEIINPRQIHTAQPSAYWTGRFMALQDRFHSEMLLPDNLTTLVNAHAHRSIVPRPKLPSHGLATSFTNPNLASYAKSCKQTSSSSTTASPNTTGQLNARNSIDAEMLENEENRCRRVFLHLEALCTTSEAKRSLHAWQQSYARRTGKEEFLPRGGSMDDKGWMGRLLGRNGAQGAKRSSLASVA</sequence>
<feature type="compositionally biased region" description="Low complexity" evidence="1">
    <location>
        <begin position="101"/>
        <end position="112"/>
    </location>
</feature>
<dbReference type="AlphaFoldDB" id="A0A1Y2DQT1"/>
<evidence type="ECO:0000313" key="3">
    <source>
        <dbReference type="Proteomes" id="UP000193689"/>
    </source>
</evidence>